<dbReference type="Gene3D" id="3.50.50.60">
    <property type="entry name" value="FAD/NAD(P)-binding domain"/>
    <property type="match status" value="1"/>
</dbReference>
<dbReference type="Proteomes" id="UP001233271">
    <property type="component" value="Chromosome 4"/>
</dbReference>
<evidence type="ECO:0000313" key="5">
    <source>
        <dbReference type="EMBL" id="BEI91247.1"/>
    </source>
</evidence>
<proteinExistence type="predicted"/>
<dbReference type="AlphaFoldDB" id="A0AA48QVI2"/>
<evidence type="ECO:0000256" key="3">
    <source>
        <dbReference type="ARBA" id="ARBA00023002"/>
    </source>
</evidence>
<dbReference type="PRINTS" id="PR00411">
    <property type="entry name" value="PNDRDTASEI"/>
</dbReference>
<evidence type="ECO:0000256" key="4">
    <source>
        <dbReference type="SAM" id="MobiDB-lite"/>
    </source>
</evidence>
<keyword evidence="1" id="KW-0285">Flavoprotein</keyword>
<dbReference type="SUPFAM" id="SSF51905">
    <property type="entry name" value="FAD/NAD(P)-binding domain"/>
    <property type="match status" value="2"/>
</dbReference>
<evidence type="ECO:0000256" key="1">
    <source>
        <dbReference type="ARBA" id="ARBA00022630"/>
    </source>
</evidence>
<organism evidence="5 6">
    <name type="scientific">Cutaneotrichosporon cavernicola</name>
    <dbReference type="NCBI Taxonomy" id="279322"/>
    <lineage>
        <taxon>Eukaryota</taxon>
        <taxon>Fungi</taxon>
        <taxon>Dikarya</taxon>
        <taxon>Basidiomycota</taxon>
        <taxon>Agaricomycotina</taxon>
        <taxon>Tremellomycetes</taxon>
        <taxon>Trichosporonales</taxon>
        <taxon>Trichosporonaceae</taxon>
        <taxon>Cutaneotrichosporon</taxon>
    </lineage>
</organism>
<reference evidence="5" key="1">
    <citation type="journal article" date="2023" name="BMC Genomics">
        <title>Chromosome-level genome assemblies of Cutaneotrichosporon spp. (Trichosporonales, Basidiomycota) reveal imbalanced evolution between nucleotide sequences and chromosome synteny.</title>
        <authorList>
            <person name="Kobayashi Y."/>
            <person name="Kayamori A."/>
            <person name="Aoki K."/>
            <person name="Shiwa Y."/>
            <person name="Matsutani M."/>
            <person name="Fujita N."/>
            <person name="Sugita T."/>
            <person name="Iwasaki W."/>
            <person name="Tanaka N."/>
            <person name="Takashima M."/>
        </authorList>
    </citation>
    <scope>NUCLEOTIDE SEQUENCE</scope>
    <source>
        <strain evidence="5">HIS019</strain>
    </source>
</reference>
<evidence type="ECO:0008006" key="7">
    <source>
        <dbReference type="Google" id="ProtNLM"/>
    </source>
</evidence>
<dbReference type="KEGG" id="ccac:CcaHIS019_0400670"/>
<sequence length="615" mass="66331">MGELNQTPAAFTLPTHQAGYAPPAKVDAAVEADRFIAKLSAATDGDAFAALFRPDGFWRDSLVFTRDFRTNAGTQRIAQAAKATFGNTQATDFALAPAGAKVDTPFPDLTFLTVHVTFSSVLGPAYAVARLTYKDGWKVFTLYTALTGVHGHTQQIGEARVRGTHNDKEPFDARRARETAHEGGDPDVLIIGAGHNGLTVAAQCKSFGLDALCIDREKRIGDNWRLRYSSLSLHDPVYTNHLPFMPFPSTWPTFTPAGKLANWLENYTDALDLDVWTQATTDPARTRYNPDSELWDVTVLRSQADGSVSERIMHVRHMVLATGIAGGEARLPPPVPGQESWHGSILHSSRHPGGAASKGKRVLVVGAATSGHDIAMDLVQNGAQVTMLQRSPTFIMSIRNGTHVLQAGLFNDQTNIEFADMTARSIPSSVGRAFQKRSTAWLSQVDADLLAGLKKAGFRTYPGPDGAGFWPLAVEKAGGYYFDTGASRMIINGDIKVRQGEITSFGPGNTVRFVDGDAEFDEVVFATGYGGYRDTVARALGDEAAAQLTAVYGTDAEGEIRGIARECGIPNVMFNVGNLASSRTFSKNIALQILLQRDGKLGDRYTMATQAAETA</sequence>
<dbReference type="PANTHER" id="PTHR43539:SF68">
    <property type="entry name" value="FLAVIN-BINDING MONOOXYGENASE-LIKE PROTEIN (AFU_ORTHOLOGUE AFUA_4G09220)"/>
    <property type="match status" value="1"/>
</dbReference>
<dbReference type="GeneID" id="85495117"/>
<name>A0AA48QVI2_9TREE</name>
<accession>A0AA48QVI2</accession>
<dbReference type="GO" id="GO:0004499">
    <property type="term" value="F:N,N-dimethylaniline monooxygenase activity"/>
    <property type="evidence" value="ECO:0007669"/>
    <property type="project" value="InterPro"/>
</dbReference>
<dbReference type="PANTHER" id="PTHR43539">
    <property type="entry name" value="FLAVIN-BINDING MONOOXYGENASE-LIKE PROTEIN (AFU_ORTHOLOGUE AFUA_4G09220)"/>
    <property type="match status" value="1"/>
</dbReference>
<dbReference type="InterPro" id="IPR036188">
    <property type="entry name" value="FAD/NAD-bd_sf"/>
</dbReference>
<protein>
    <recommendedName>
        <fullName evidence="7">FAD/NAD(P)-binding domain-containing protein</fullName>
    </recommendedName>
</protein>
<keyword evidence="2" id="KW-0274">FAD</keyword>
<dbReference type="RefSeq" id="XP_060456512.1">
    <property type="nucleotide sequence ID" value="XM_060599860.1"/>
</dbReference>
<dbReference type="InterPro" id="IPR020946">
    <property type="entry name" value="Flavin_mOase-like"/>
</dbReference>
<evidence type="ECO:0000313" key="6">
    <source>
        <dbReference type="Proteomes" id="UP001233271"/>
    </source>
</evidence>
<dbReference type="EMBL" id="AP028215">
    <property type="protein sequence ID" value="BEI91247.1"/>
    <property type="molecule type" value="Genomic_DNA"/>
</dbReference>
<dbReference type="GO" id="GO:0050661">
    <property type="term" value="F:NADP binding"/>
    <property type="evidence" value="ECO:0007669"/>
    <property type="project" value="InterPro"/>
</dbReference>
<gene>
    <name evidence="5" type="ORF">CcaverHIS019_0400670</name>
</gene>
<dbReference type="Pfam" id="PF00743">
    <property type="entry name" value="FMO-like"/>
    <property type="match status" value="1"/>
</dbReference>
<dbReference type="InterPro" id="IPR050982">
    <property type="entry name" value="Auxin_biosynth/cation_transpt"/>
</dbReference>
<dbReference type="PRINTS" id="PR00368">
    <property type="entry name" value="FADPNR"/>
</dbReference>
<dbReference type="GO" id="GO:0050660">
    <property type="term" value="F:flavin adenine dinucleotide binding"/>
    <property type="evidence" value="ECO:0007669"/>
    <property type="project" value="InterPro"/>
</dbReference>
<feature type="region of interest" description="Disordered" evidence="4">
    <location>
        <begin position="334"/>
        <end position="354"/>
    </location>
</feature>
<keyword evidence="6" id="KW-1185">Reference proteome</keyword>
<evidence type="ECO:0000256" key="2">
    <source>
        <dbReference type="ARBA" id="ARBA00022827"/>
    </source>
</evidence>
<keyword evidence="3" id="KW-0560">Oxidoreductase</keyword>